<name>A0A837RF32_LACPE</name>
<evidence type="ECO:0000313" key="1">
    <source>
        <dbReference type="EMBL" id="KRK26700.1"/>
    </source>
</evidence>
<organism evidence="1 2">
    <name type="scientific">Lactiplantibacillus pentosus DSM 20314</name>
    <dbReference type="NCBI Taxonomy" id="1423791"/>
    <lineage>
        <taxon>Bacteria</taxon>
        <taxon>Bacillati</taxon>
        <taxon>Bacillota</taxon>
        <taxon>Bacilli</taxon>
        <taxon>Lactobacillales</taxon>
        <taxon>Lactobacillaceae</taxon>
        <taxon>Lactiplantibacillus</taxon>
    </lineage>
</organism>
<dbReference type="Proteomes" id="UP000051020">
    <property type="component" value="Unassembled WGS sequence"/>
</dbReference>
<evidence type="ECO:0008006" key="3">
    <source>
        <dbReference type="Google" id="ProtNLM"/>
    </source>
</evidence>
<gene>
    <name evidence="1" type="ORF">FD24_GL001503</name>
</gene>
<comment type="caution">
    <text evidence="1">The sequence shown here is derived from an EMBL/GenBank/DDBJ whole genome shotgun (WGS) entry which is preliminary data.</text>
</comment>
<sequence>MGLFRRQYQIRLHQPVTGSASTIQSLPSVAHQTPLMRIQPNDRIISAPLDGEIIALSPRHLTITALNGQQFVLQIETTDYHAMVDWQVRIGDSVSPLTILGLLEGSLTATSLVVSRVHAVSQLTKAVVANS</sequence>
<proteinExistence type="predicted"/>
<dbReference type="InterPro" id="IPR011055">
    <property type="entry name" value="Dup_hybrid_motif"/>
</dbReference>
<dbReference type="RefSeq" id="WP_050338476.1">
    <property type="nucleotide sequence ID" value="NZ_AZCU01000002.1"/>
</dbReference>
<dbReference type="GeneID" id="49394254"/>
<dbReference type="SUPFAM" id="SSF51261">
    <property type="entry name" value="Duplicated hybrid motif"/>
    <property type="match status" value="1"/>
</dbReference>
<reference evidence="1 2" key="1">
    <citation type="journal article" date="2015" name="Genome Announc.">
        <title>Expanding the biotechnology potential of lactobacilli through comparative genomics of 213 strains and associated genera.</title>
        <authorList>
            <person name="Sun Z."/>
            <person name="Harris H.M."/>
            <person name="McCann A."/>
            <person name="Guo C."/>
            <person name="Argimon S."/>
            <person name="Zhang W."/>
            <person name="Yang X."/>
            <person name="Jeffery I.B."/>
            <person name="Cooney J.C."/>
            <person name="Kagawa T.F."/>
            <person name="Liu W."/>
            <person name="Song Y."/>
            <person name="Salvetti E."/>
            <person name="Wrobel A."/>
            <person name="Rasinkangas P."/>
            <person name="Parkhill J."/>
            <person name="Rea M.C."/>
            <person name="O'Sullivan O."/>
            <person name="Ritari J."/>
            <person name="Douillard F.P."/>
            <person name="Paul Ross R."/>
            <person name="Yang R."/>
            <person name="Briner A.E."/>
            <person name="Felis G.E."/>
            <person name="de Vos W.M."/>
            <person name="Barrangou R."/>
            <person name="Klaenhammer T.R."/>
            <person name="Caufield P.W."/>
            <person name="Cui Y."/>
            <person name="Zhang H."/>
            <person name="O'Toole P.W."/>
        </authorList>
    </citation>
    <scope>NUCLEOTIDE SEQUENCE [LARGE SCALE GENOMIC DNA]</scope>
    <source>
        <strain evidence="1 2">DSM 20314</strain>
    </source>
</reference>
<dbReference type="AlphaFoldDB" id="A0A837RF32"/>
<dbReference type="EMBL" id="AZCU01000002">
    <property type="protein sequence ID" value="KRK26700.1"/>
    <property type="molecule type" value="Genomic_DNA"/>
</dbReference>
<protein>
    <recommendedName>
        <fullName evidence="3">PTS EIIA type-1 domain-containing protein</fullName>
    </recommendedName>
</protein>
<accession>A0A837RF32</accession>
<evidence type="ECO:0000313" key="2">
    <source>
        <dbReference type="Proteomes" id="UP000051020"/>
    </source>
</evidence>